<accession>A0A085WNY8</accession>
<keyword evidence="2" id="KW-1185">Reference proteome</keyword>
<sequence>MDERHRELRGVKRVRLVLDAAVQRAVHLLLRQLPPGHSESE</sequence>
<comment type="caution">
    <text evidence="1">The sequence shown here is derived from an EMBL/GenBank/DDBJ whole genome shotgun (WGS) entry which is preliminary data.</text>
</comment>
<organism evidence="1 2">
    <name type="scientific">Hyalangium minutum</name>
    <dbReference type="NCBI Taxonomy" id="394096"/>
    <lineage>
        <taxon>Bacteria</taxon>
        <taxon>Pseudomonadati</taxon>
        <taxon>Myxococcota</taxon>
        <taxon>Myxococcia</taxon>
        <taxon>Myxococcales</taxon>
        <taxon>Cystobacterineae</taxon>
        <taxon>Archangiaceae</taxon>
        <taxon>Hyalangium</taxon>
    </lineage>
</organism>
<protein>
    <submittedName>
        <fullName evidence="1">Uncharacterized protein</fullName>
    </submittedName>
</protein>
<dbReference type="EMBL" id="JMCB01000004">
    <property type="protein sequence ID" value="KFE69401.1"/>
    <property type="molecule type" value="Genomic_DNA"/>
</dbReference>
<proteinExistence type="predicted"/>
<dbReference type="AlphaFoldDB" id="A0A085WNY8"/>
<name>A0A085WNY8_9BACT</name>
<evidence type="ECO:0000313" key="1">
    <source>
        <dbReference type="EMBL" id="KFE69401.1"/>
    </source>
</evidence>
<evidence type="ECO:0000313" key="2">
    <source>
        <dbReference type="Proteomes" id="UP000028725"/>
    </source>
</evidence>
<dbReference type="Proteomes" id="UP000028725">
    <property type="component" value="Unassembled WGS sequence"/>
</dbReference>
<gene>
    <name evidence="1" type="ORF">DB31_6376</name>
</gene>
<reference evidence="1 2" key="1">
    <citation type="submission" date="2014-04" db="EMBL/GenBank/DDBJ databases">
        <title>Genome assembly of Hyalangium minutum DSM 14724.</title>
        <authorList>
            <person name="Sharma G."/>
            <person name="Subramanian S."/>
        </authorList>
    </citation>
    <scope>NUCLEOTIDE SEQUENCE [LARGE SCALE GENOMIC DNA]</scope>
    <source>
        <strain evidence="1 2">DSM 14724</strain>
    </source>
</reference>
<dbReference type="STRING" id="394096.DB31_6376"/>